<dbReference type="AlphaFoldDB" id="I1BWX0"/>
<proteinExistence type="predicted"/>
<dbReference type="RefSeq" id="XP_067516096.1">
    <property type="nucleotide sequence ID" value="XM_067659995.1"/>
</dbReference>
<sequence length="66" mass="7634">MSYIKQKQSNVTLGYCEVKPEDCNNADLLADDLLRLARFSRNVMSRKENKFAMCIQADGEWINYIA</sequence>
<evidence type="ECO:0000313" key="2">
    <source>
        <dbReference type="Proteomes" id="UP000009138"/>
    </source>
</evidence>
<dbReference type="GeneID" id="93612376"/>
<name>I1BWX0_RHIO9</name>
<keyword evidence="2" id="KW-1185">Reference proteome</keyword>
<gene>
    <name evidence="1" type="ORF">RO3G_05405</name>
</gene>
<dbReference type="EMBL" id="CH476734">
    <property type="protein sequence ID" value="EIE80700.1"/>
    <property type="molecule type" value="Genomic_DNA"/>
</dbReference>
<dbReference type="VEuPathDB" id="FungiDB:RO3G_05405"/>
<dbReference type="eggNOG" id="ENOG502TAQR">
    <property type="taxonomic scope" value="Eukaryota"/>
</dbReference>
<dbReference type="InParanoid" id="I1BWX0"/>
<protein>
    <submittedName>
        <fullName evidence="1">Uncharacterized protein</fullName>
    </submittedName>
</protein>
<evidence type="ECO:0000313" key="1">
    <source>
        <dbReference type="EMBL" id="EIE80700.1"/>
    </source>
</evidence>
<dbReference type="Proteomes" id="UP000009138">
    <property type="component" value="Unassembled WGS sequence"/>
</dbReference>
<reference evidence="1 2" key="1">
    <citation type="journal article" date="2009" name="PLoS Genet.">
        <title>Genomic analysis of the basal lineage fungus Rhizopus oryzae reveals a whole-genome duplication.</title>
        <authorList>
            <person name="Ma L.-J."/>
            <person name="Ibrahim A.S."/>
            <person name="Skory C."/>
            <person name="Grabherr M.G."/>
            <person name="Burger G."/>
            <person name="Butler M."/>
            <person name="Elias M."/>
            <person name="Idnurm A."/>
            <person name="Lang B.F."/>
            <person name="Sone T."/>
            <person name="Abe A."/>
            <person name="Calvo S.E."/>
            <person name="Corrochano L.M."/>
            <person name="Engels R."/>
            <person name="Fu J."/>
            <person name="Hansberg W."/>
            <person name="Kim J.-M."/>
            <person name="Kodira C.D."/>
            <person name="Koehrsen M.J."/>
            <person name="Liu B."/>
            <person name="Miranda-Saavedra D."/>
            <person name="O'Leary S."/>
            <person name="Ortiz-Castellanos L."/>
            <person name="Poulter R."/>
            <person name="Rodriguez-Romero J."/>
            <person name="Ruiz-Herrera J."/>
            <person name="Shen Y.-Q."/>
            <person name="Zeng Q."/>
            <person name="Galagan J."/>
            <person name="Birren B.W."/>
            <person name="Cuomo C.A."/>
            <person name="Wickes B.L."/>
        </authorList>
    </citation>
    <scope>NUCLEOTIDE SEQUENCE [LARGE SCALE GENOMIC DNA]</scope>
    <source>
        <strain evidence="2">RA 99-880 / ATCC MYA-4621 / FGSC 9543 / NRRL 43880</strain>
    </source>
</reference>
<accession>I1BWX0</accession>
<organism evidence="1 2">
    <name type="scientific">Rhizopus delemar (strain RA 99-880 / ATCC MYA-4621 / FGSC 9543 / NRRL 43880)</name>
    <name type="common">Mucormycosis agent</name>
    <name type="synonym">Rhizopus arrhizus var. delemar</name>
    <dbReference type="NCBI Taxonomy" id="246409"/>
    <lineage>
        <taxon>Eukaryota</taxon>
        <taxon>Fungi</taxon>
        <taxon>Fungi incertae sedis</taxon>
        <taxon>Mucoromycota</taxon>
        <taxon>Mucoromycotina</taxon>
        <taxon>Mucoromycetes</taxon>
        <taxon>Mucorales</taxon>
        <taxon>Mucorineae</taxon>
        <taxon>Rhizopodaceae</taxon>
        <taxon>Rhizopus</taxon>
    </lineage>
</organism>